<keyword evidence="2" id="KW-0175">Coiled coil</keyword>
<comment type="similarity">
    <text evidence="1">Belongs to the SPC24 family.</text>
</comment>
<keyword evidence="1" id="KW-0137">Centromere</keyword>
<keyword evidence="1" id="KW-0132">Cell division</keyword>
<protein>
    <recommendedName>
        <fullName evidence="1">Kinetochore protein Spc24</fullName>
    </recommendedName>
</protein>
<dbReference type="GO" id="GO:0000776">
    <property type="term" value="C:kinetochore"/>
    <property type="evidence" value="ECO:0007669"/>
    <property type="project" value="UniProtKB-KW"/>
</dbReference>
<comment type="subcellular location">
    <subcellularLocation>
        <location evidence="1">Nucleus</location>
    </subcellularLocation>
    <subcellularLocation>
        <location evidence="1">Chromosome</location>
        <location evidence="1">Centromere</location>
        <location evidence="1">Kinetochore</location>
    </subcellularLocation>
</comment>
<accession>A0A0M0J4V6</accession>
<reference evidence="4" key="1">
    <citation type="journal article" date="2015" name="PLoS Genet.">
        <title>Genome Sequence and Transcriptome Analyses of Chrysochromulina tobin: Metabolic Tools for Enhanced Algal Fitness in the Prominent Order Prymnesiales (Haptophyceae).</title>
        <authorList>
            <person name="Hovde B.T."/>
            <person name="Deodato C.R."/>
            <person name="Hunsperger H.M."/>
            <person name="Ryken S.A."/>
            <person name="Yost W."/>
            <person name="Jha R.K."/>
            <person name="Patterson J."/>
            <person name="Monnat R.J. Jr."/>
            <person name="Barlow S.B."/>
            <person name="Starkenburg S.R."/>
            <person name="Cattolico R.A."/>
        </authorList>
    </citation>
    <scope>NUCLEOTIDE SEQUENCE</scope>
    <source>
        <strain evidence="4">CCMP291</strain>
    </source>
</reference>
<comment type="caution">
    <text evidence="3">The sequence shown here is derived from an EMBL/GenBank/DDBJ whole genome shotgun (WGS) entry which is preliminary data.</text>
</comment>
<dbReference type="InterPro" id="IPR013252">
    <property type="entry name" value="Ndc80_Spc24"/>
</dbReference>
<sequence>MAGVAVAAIPDDIAETHKGIVQLFSSTDDQRSVRESGQAIAALDESTKARHLEMQQSIKELTGVTNRMLDELNDRKSNLLDPTTKRELLAQKSRAEDNIRRMQEDNASLQNQVGALSNKATDLTTSEQQIKQREINEVKRAKHTISLYANISSIKWDYSSPNVKGWITAGAASTGRMRAFEMERGSHSDFQVVNHLWNLMDSV</sequence>
<keyword evidence="1" id="KW-0498">Mitosis</keyword>
<keyword evidence="1" id="KW-0158">Chromosome</keyword>
<dbReference type="OrthoDB" id="6432863at2759"/>
<keyword evidence="4" id="KW-1185">Reference proteome</keyword>
<dbReference type="GO" id="GO:0005634">
    <property type="term" value="C:nucleus"/>
    <property type="evidence" value="ECO:0007669"/>
    <property type="project" value="UniProtKB-SubCell"/>
</dbReference>
<feature type="coiled-coil region" evidence="2">
    <location>
        <begin position="85"/>
        <end position="119"/>
    </location>
</feature>
<dbReference type="AlphaFoldDB" id="A0A0M0J4V6"/>
<comment type="subunit">
    <text evidence="1">Component of the NDC80 complex.</text>
</comment>
<proteinExistence type="inferred from homology"/>
<evidence type="ECO:0000256" key="1">
    <source>
        <dbReference type="RuleBase" id="RU368011"/>
    </source>
</evidence>
<evidence type="ECO:0000313" key="3">
    <source>
        <dbReference type="EMBL" id="KOO21495.1"/>
    </source>
</evidence>
<dbReference type="Gene3D" id="3.30.160.570">
    <property type="entry name" value="Ncd80 complex, Spc24 subunit"/>
    <property type="match status" value="1"/>
</dbReference>
<dbReference type="EMBL" id="JWZX01003358">
    <property type="protein sequence ID" value="KOO21495.1"/>
    <property type="molecule type" value="Genomic_DNA"/>
</dbReference>
<keyword evidence="1" id="KW-0539">Nucleus</keyword>
<dbReference type="GO" id="GO:0051301">
    <property type="term" value="P:cell division"/>
    <property type="evidence" value="ECO:0007669"/>
    <property type="project" value="UniProtKB-UniRule"/>
</dbReference>
<dbReference type="Proteomes" id="UP000037460">
    <property type="component" value="Unassembled WGS sequence"/>
</dbReference>
<keyword evidence="1" id="KW-0995">Kinetochore</keyword>
<evidence type="ECO:0000313" key="4">
    <source>
        <dbReference type="Proteomes" id="UP000037460"/>
    </source>
</evidence>
<gene>
    <name evidence="3" type="ORF">Ctob_002078</name>
</gene>
<keyword evidence="1" id="KW-0131">Cell cycle</keyword>
<organism evidence="3 4">
    <name type="scientific">Chrysochromulina tobinii</name>
    <dbReference type="NCBI Taxonomy" id="1460289"/>
    <lineage>
        <taxon>Eukaryota</taxon>
        <taxon>Haptista</taxon>
        <taxon>Haptophyta</taxon>
        <taxon>Prymnesiophyceae</taxon>
        <taxon>Prymnesiales</taxon>
        <taxon>Chrysochromulinaceae</taxon>
        <taxon>Chrysochromulina</taxon>
    </lineage>
</organism>
<dbReference type="Pfam" id="PF08286">
    <property type="entry name" value="Spc24"/>
    <property type="match status" value="1"/>
</dbReference>
<comment type="function">
    <text evidence="1">Acts as a component of the essential kinetochore-associated NDC80 complex, which is required for chromosome segregation and spindle checkpoint activity.</text>
</comment>
<name>A0A0M0J4V6_9EUKA</name>
<evidence type="ECO:0000256" key="2">
    <source>
        <dbReference type="SAM" id="Coils"/>
    </source>
</evidence>